<feature type="transmembrane region" description="Helical" evidence="8">
    <location>
        <begin position="228"/>
        <end position="243"/>
    </location>
</feature>
<feature type="transmembrane region" description="Helical" evidence="8">
    <location>
        <begin position="365"/>
        <end position="387"/>
    </location>
</feature>
<evidence type="ECO:0000256" key="2">
    <source>
        <dbReference type="ARBA" id="ARBA00010666"/>
    </source>
</evidence>
<dbReference type="GO" id="GO:0016020">
    <property type="term" value="C:membrane"/>
    <property type="evidence" value="ECO:0007669"/>
    <property type="project" value="UniProtKB-SubCell"/>
</dbReference>
<sequence length="537" mass="62400">MENFGPITPGQVSLLVGFVPVIVAWLYSELLVRQNNSNASEISRCSDADSVGNDSKIQLLEGGTSLTPPSEVRRSSPSFLRCLLMDKDFLLQNHSTLRSLTEFGAILSLYYVCDRTNLFGESDQYYSRDLFLFLYFLLIVVAAITSLKKHQNQSPGSGKSVRYLNRDQTEEWKGLMQVLFVMYHYFGALETYNAIRTFIAAYVWMTGFGNFSYYYVRKDFSLSRFAQMMWRLNFFVAFCCIALDNHYMFYYICPMHTFFTLMVYCALGLFNKYNKYGWAIAAKIGACFLVIAVVWEVPGVFDFVWHPFAFLLGYSDPDESEPHGPMDEWHYRSGLDRYIWILGMIYAYYHPTVERWMQKLEETRVWLQMLIKASIVAVCFVVGYLWYEYVFKLDRRTYIAYHPYTSWIPITVYIVLRNITQQFRNYTLALFGWLGKITLETYISQCHIWLRTGGPDKRARKNLSLIPNYPMLNFLLTTAIYVTVAHRVFGLTNRLKMAFVPSGDDKRMLCNIVVAAIAAIVLYCFSLVVFNVPKMLA</sequence>
<feature type="transmembrane region" description="Helical" evidence="8">
    <location>
        <begin position="130"/>
        <end position="147"/>
    </location>
</feature>
<evidence type="ECO:0000256" key="7">
    <source>
        <dbReference type="ARBA" id="ARBA00023180"/>
    </source>
</evidence>
<feature type="transmembrane region" description="Helical" evidence="8">
    <location>
        <begin position="194"/>
        <end position="216"/>
    </location>
</feature>
<evidence type="ECO:0000256" key="3">
    <source>
        <dbReference type="ARBA" id="ARBA00022679"/>
    </source>
</evidence>
<keyword evidence="10" id="KW-1185">Reference proteome</keyword>
<keyword evidence="5 8" id="KW-1133">Transmembrane helix</keyword>
<dbReference type="GO" id="GO:0009834">
    <property type="term" value="P:plant-type secondary cell wall biogenesis"/>
    <property type="evidence" value="ECO:0007669"/>
    <property type="project" value="TreeGrafter"/>
</dbReference>
<feature type="domain" description="Cas1p 10 TM acyl transferase" evidence="9">
    <location>
        <begin position="94"/>
        <end position="506"/>
    </location>
</feature>
<feature type="transmembrane region" description="Helical" evidence="8">
    <location>
        <begin position="509"/>
        <end position="530"/>
    </location>
</feature>
<keyword evidence="4 8" id="KW-0812">Transmembrane</keyword>
<dbReference type="GO" id="GO:0010411">
    <property type="term" value="P:xyloglucan metabolic process"/>
    <property type="evidence" value="ECO:0007669"/>
    <property type="project" value="TreeGrafter"/>
</dbReference>
<feature type="transmembrane region" description="Helical" evidence="8">
    <location>
        <begin position="249"/>
        <end position="269"/>
    </location>
</feature>
<dbReference type="GeneID" id="109719196"/>
<evidence type="ECO:0000256" key="5">
    <source>
        <dbReference type="ARBA" id="ARBA00022989"/>
    </source>
</evidence>
<evidence type="ECO:0000256" key="8">
    <source>
        <dbReference type="SAM" id="Phobius"/>
    </source>
</evidence>
<evidence type="ECO:0000256" key="1">
    <source>
        <dbReference type="ARBA" id="ARBA00004141"/>
    </source>
</evidence>
<evidence type="ECO:0000256" key="6">
    <source>
        <dbReference type="ARBA" id="ARBA00023136"/>
    </source>
</evidence>
<keyword evidence="7" id="KW-0325">Glycoprotein</keyword>
<dbReference type="GO" id="GO:0016407">
    <property type="term" value="F:acetyltransferase activity"/>
    <property type="evidence" value="ECO:0007669"/>
    <property type="project" value="TreeGrafter"/>
</dbReference>
<feature type="transmembrane region" description="Helical" evidence="8">
    <location>
        <begin position="12"/>
        <end position="32"/>
    </location>
</feature>
<keyword evidence="3" id="KW-0808">Transferase</keyword>
<dbReference type="GO" id="GO:0045492">
    <property type="term" value="P:xylan biosynthetic process"/>
    <property type="evidence" value="ECO:0007669"/>
    <property type="project" value="TreeGrafter"/>
</dbReference>
<comment type="similarity">
    <text evidence="2">Belongs to the PC-esterase family. CASD1 subfamily.</text>
</comment>
<reference evidence="10" key="1">
    <citation type="journal article" date="2015" name="Nat. Genet.">
        <title>The pineapple genome and the evolution of CAM photosynthesis.</title>
        <authorList>
            <person name="Ming R."/>
            <person name="VanBuren R."/>
            <person name="Wai C.M."/>
            <person name="Tang H."/>
            <person name="Schatz M.C."/>
            <person name="Bowers J.E."/>
            <person name="Lyons E."/>
            <person name="Wang M.L."/>
            <person name="Chen J."/>
            <person name="Biggers E."/>
            <person name="Zhang J."/>
            <person name="Huang L."/>
            <person name="Zhang L."/>
            <person name="Miao W."/>
            <person name="Zhang J."/>
            <person name="Ye Z."/>
            <person name="Miao C."/>
            <person name="Lin Z."/>
            <person name="Wang H."/>
            <person name="Zhou H."/>
            <person name="Yim W.C."/>
            <person name="Priest H.D."/>
            <person name="Zheng C."/>
            <person name="Woodhouse M."/>
            <person name="Edger P.P."/>
            <person name="Guyot R."/>
            <person name="Guo H.B."/>
            <person name="Guo H."/>
            <person name="Zheng G."/>
            <person name="Singh R."/>
            <person name="Sharma A."/>
            <person name="Min X."/>
            <person name="Zheng Y."/>
            <person name="Lee H."/>
            <person name="Gurtowski J."/>
            <person name="Sedlazeck F.J."/>
            <person name="Harkess A."/>
            <person name="McKain M.R."/>
            <person name="Liao Z."/>
            <person name="Fang J."/>
            <person name="Liu J."/>
            <person name="Zhang X."/>
            <person name="Zhang Q."/>
            <person name="Hu W."/>
            <person name="Qin Y."/>
            <person name="Wang K."/>
            <person name="Chen L.Y."/>
            <person name="Shirley N."/>
            <person name="Lin Y.R."/>
            <person name="Liu L.Y."/>
            <person name="Hernandez A.G."/>
            <person name="Wright C.L."/>
            <person name="Bulone V."/>
            <person name="Tuskan G.A."/>
            <person name="Heath K."/>
            <person name="Zee F."/>
            <person name="Moore P.H."/>
            <person name="Sunkar R."/>
            <person name="Leebens-Mack J.H."/>
            <person name="Mockler T."/>
            <person name="Bennetzen J.L."/>
            <person name="Freeling M."/>
            <person name="Sankoff D."/>
            <person name="Paterson A.H."/>
            <person name="Zhu X."/>
            <person name="Yang X."/>
            <person name="Smith J.A."/>
            <person name="Cushman J.C."/>
            <person name="Paull R.E."/>
            <person name="Yu Q."/>
        </authorList>
    </citation>
    <scope>NUCLEOTIDE SEQUENCE [LARGE SCALE GENOMIC DNA]</scope>
    <source>
        <strain evidence="10">cv. F153</strain>
    </source>
</reference>
<dbReference type="RefSeq" id="XP_020101329.1">
    <property type="nucleotide sequence ID" value="XM_020245740.1"/>
</dbReference>
<feature type="transmembrane region" description="Helical" evidence="8">
    <location>
        <begin position="276"/>
        <end position="295"/>
    </location>
</feature>
<evidence type="ECO:0000313" key="10">
    <source>
        <dbReference type="Proteomes" id="UP000515123"/>
    </source>
</evidence>
<accession>A0A6P5FY84</accession>
<comment type="subcellular location">
    <subcellularLocation>
        <location evidence="1">Membrane</location>
        <topology evidence="1">Multi-pass membrane protein</topology>
    </subcellularLocation>
</comment>
<organism evidence="12">
    <name type="scientific">Ananas comosus</name>
    <name type="common">Pineapple</name>
    <name type="synonym">Ananas ananas</name>
    <dbReference type="NCBI Taxonomy" id="4615"/>
    <lineage>
        <taxon>Eukaryota</taxon>
        <taxon>Viridiplantae</taxon>
        <taxon>Streptophyta</taxon>
        <taxon>Embryophyta</taxon>
        <taxon>Tracheophyta</taxon>
        <taxon>Spermatophyta</taxon>
        <taxon>Magnoliopsida</taxon>
        <taxon>Liliopsida</taxon>
        <taxon>Poales</taxon>
        <taxon>Bromeliaceae</taxon>
        <taxon>Bromelioideae</taxon>
        <taxon>Ananas</taxon>
    </lineage>
</organism>
<gene>
    <name evidence="11 12" type="primary">LOC109719196</name>
</gene>
<dbReference type="AlphaFoldDB" id="A0A6P5FY84"/>
<evidence type="ECO:0000259" key="9">
    <source>
        <dbReference type="Pfam" id="PF07779"/>
    </source>
</evidence>
<feature type="transmembrane region" description="Helical" evidence="8">
    <location>
        <begin position="399"/>
        <end position="416"/>
    </location>
</feature>
<reference evidence="11 12" key="2">
    <citation type="submission" date="2025-04" db="UniProtKB">
        <authorList>
            <consortium name="RefSeq"/>
        </authorList>
    </citation>
    <scope>IDENTIFICATION</scope>
    <source>
        <tissue evidence="11 12">Leaf</tissue>
    </source>
</reference>
<protein>
    <submittedName>
        <fullName evidence="11 12">Protein REDUCED WALL ACETYLATION 1-like isoform X1</fullName>
    </submittedName>
</protein>
<dbReference type="InterPro" id="IPR012419">
    <property type="entry name" value="Cas1_AcylTrans_dom"/>
</dbReference>
<dbReference type="Pfam" id="PF07779">
    <property type="entry name" value="Cas1_AcylT"/>
    <property type="match status" value="1"/>
</dbReference>
<proteinExistence type="inferred from homology"/>
<dbReference type="RefSeq" id="XP_020101331.1">
    <property type="nucleotide sequence ID" value="XM_020245742.1"/>
</dbReference>
<dbReference type="PANTHER" id="PTHR13533:SF48">
    <property type="entry name" value="PROTEIN REDUCED WALL ACETYLATION 2"/>
    <property type="match status" value="1"/>
</dbReference>
<feature type="transmembrane region" description="Helical" evidence="8">
    <location>
        <begin position="337"/>
        <end position="353"/>
    </location>
</feature>
<feature type="transmembrane region" description="Helical" evidence="8">
    <location>
        <begin position="470"/>
        <end position="489"/>
    </location>
</feature>
<dbReference type="OrthoDB" id="1932925at2759"/>
<evidence type="ECO:0000313" key="11">
    <source>
        <dbReference type="RefSeq" id="XP_020101329.1"/>
    </source>
</evidence>
<evidence type="ECO:0000313" key="12">
    <source>
        <dbReference type="RefSeq" id="XP_020101331.1"/>
    </source>
</evidence>
<dbReference type="PANTHER" id="PTHR13533">
    <property type="entry name" value="N-ACETYLNEURAMINATE 9-O-ACETYLTRANSFERASE"/>
    <property type="match status" value="1"/>
</dbReference>
<keyword evidence="6 8" id="KW-0472">Membrane</keyword>
<dbReference type="Proteomes" id="UP000515123">
    <property type="component" value="Linkage group 13"/>
</dbReference>
<dbReference type="GO" id="GO:0005794">
    <property type="term" value="C:Golgi apparatus"/>
    <property type="evidence" value="ECO:0007669"/>
    <property type="project" value="UniProtKB-ARBA"/>
</dbReference>
<name>A0A6P5FY84_ANACO</name>
<evidence type="ECO:0000256" key="4">
    <source>
        <dbReference type="ARBA" id="ARBA00022692"/>
    </source>
</evidence>